<dbReference type="Pfam" id="PF08798">
    <property type="entry name" value="CRISPR_assoc"/>
    <property type="match status" value="1"/>
</dbReference>
<evidence type="ECO:0000313" key="1">
    <source>
        <dbReference type="EMBL" id="AEM88600.1"/>
    </source>
</evidence>
<name>G2PH26_STRV4</name>
<keyword evidence="2" id="KW-1185">Reference proteome</keyword>
<sequence>MTELWLTRIIPDLRSRQARRDLASAVGMHHRVMQLFPDTAAEQARAALGVLFRIEDGPQGPHLLIQSQAQPDTTALPVGYGTIATKPLTPLLDGLRAGRPVRYRIAASAVRKPGKTTRSLYNLKPIVPLTGAAADDWWIRQARQSGLTIHTVHSTPLDAARGEHAQGKHHIRHARTCFDGTATITDPGLLQRRLMEGIGRGKAYGCGLLTLAPA</sequence>
<dbReference type="Gene3D" id="3.30.70.1210">
    <property type="entry name" value="Crispr-associated protein, domain 2"/>
    <property type="match status" value="1"/>
</dbReference>
<dbReference type="EMBL" id="CP002995">
    <property type="protein sequence ID" value="AEM88600.1"/>
    <property type="molecule type" value="Genomic_DNA"/>
</dbReference>
<dbReference type="Proteomes" id="UP000008703">
    <property type="component" value="Plasmid pSTRVI01"/>
</dbReference>
<dbReference type="NCBIfam" id="TIGR01907">
    <property type="entry name" value="casE_Cse3"/>
    <property type="match status" value="1"/>
</dbReference>
<reference evidence="1" key="1">
    <citation type="submission" date="2011-08" db="EMBL/GenBank/DDBJ databases">
        <title>Complete sequence of plasmid 1 of Streptomyces violaceusniger Tu 4113.</title>
        <authorList>
            <consortium name="US DOE Joint Genome Institute"/>
            <person name="Lucas S."/>
            <person name="Han J."/>
            <person name="Lapidus A."/>
            <person name="Cheng J.-F."/>
            <person name="Goodwin L."/>
            <person name="Pitluck S."/>
            <person name="Peters L."/>
            <person name="Ivanova N."/>
            <person name="Daligault H."/>
            <person name="Detter J.C."/>
            <person name="Han C."/>
            <person name="Tapia R."/>
            <person name="Land M."/>
            <person name="Hauser L."/>
            <person name="Kyrpides N."/>
            <person name="Ivanova N."/>
            <person name="Pagani I."/>
            <person name="Hagen A."/>
            <person name="Katz L."/>
            <person name="Fiedler H.-P."/>
            <person name="Keasling J."/>
            <person name="Fortman J."/>
            <person name="Woyke T."/>
        </authorList>
    </citation>
    <scope>NUCLEOTIDE SEQUENCE [LARGE SCALE GENOMIC DNA]</scope>
    <source>
        <strain evidence="1">Tu 4113</strain>
        <plasmid evidence="1">pSTRVI01</plasmid>
    </source>
</reference>
<dbReference type="SMART" id="SM01101">
    <property type="entry name" value="CRISPR_assoc"/>
    <property type="match status" value="1"/>
</dbReference>
<accession>G2PH26</accession>
<organism evidence="1 2">
    <name type="scientific">Streptomyces violaceusniger (strain Tu 4113)</name>
    <dbReference type="NCBI Taxonomy" id="653045"/>
    <lineage>
        <taxon>Bacteria</taxon>
        <taxon>Bacillati</taxon>
        <taxon>Actinomycetota</taxon>
        <taxon>Actinomycetes</taxon>
        <taxon>Kitasatosporales</taxon>
        <taxon>Streptomycetaceae</taxon>
        <taxon>Streptomyces</taxon>
        <taxon>Streptomyces violaceusniger group</taxon>
    </lineage>
</organism>
<dbReference type="InterPro" id="IPR010179">
    <property type="entry name" value="CRISPR-assoc_prot_Cse3"/>
</dbReference>
<dbReference type="KEGG" id="svl:Strvi_9332"/>
<evidence type="ECO:0000313" key="2">
    <source>
        <dbReference type="Proteomes" id="UP000008703"/>
    </source>
</evidence>
<keyword evidence="1" id="KW-0614">Plasmid</keyword>
<proteinExistence type="predicted"/>
<dbReference type="HOGENOM" id="CLU_080982_0_2_11"/>
<dbReference type="AlphaFoldDB" id="G2PH26"/>
<protein>
    <submittedName>
        <fullName evidence="1">CRISPR-associated protein, Cse3 family</fullName>
    </submittedName>
</protein>
<dbReference type="CDD" id="cd09727">
    <property type="entry name" value="Cas6_I-E"/>
    <property type="match status" value="1"/>
</dbReference>
<dbReference type="Gene3D" id="3.30.70.1200">
    <property type="entry name" value="Crispr-associated protein, domain 1"/>
    <property type="match status" value="1"/>
</dbReference>
<dbReference type="RefSeq" id="WP_014043535.1">
    <property type="nucleotide sequence ID" value="NC_015951.1"/>
</dbReference>
<dbReference type="SUPFAM" id="SSF117987">
    <property type="entry name" value="CRISPR-associated protein"/>
    <property type="match status" value="2"/>
</dbReference>
<gene>
    <name evidence="1" type="ORF">Strvi_9332</name>
</gene>
<geneLocation type="plasmid" evidence="1 2">
    <name>pSTRVI01</name>
</geneLocation>